<gene>
    <name evidence="1" type="ORF">B1A_18287</name>
</gene>
<reference evidence="1" key="2">
    <citation type="journal article" date="2014" name="ISME J.">
        <title>Microbial stratification in low pH oxic and suboxic macroscopic growths along an acid mine drainage.</title>
        <authorList>
            <person name="Mendez-Garcia C."/>
            <person name="Mesa V."/>
            <person name="Sprenger R.R."/>
            <person name="Richter M."/>
            <person name="Diez M.S."/>
            <person name="Solano J."/>
            <person name="Bargiela R."/>
            <person name="Golyshina O.V."/>
            <person name="Manteca A."/>
            <person name="Ramos J.L."/>
            <person name="Gallego J.R."/>
            <person name="Llorente I."/>
            <person name="Martins Dos Santos V.A."/>
            <person name="Jensen O.N."/>
            <person name="Pelaez A.I."/>
            <person name="Sanchez J."/>
            <person name="Ferrer M."/>
        </authorList>
    </citation>
    <scope>NUCLEOTIDE SEQUENCE</scope>
</reference>
<accession>T0YQM9</accession>
<organism evidence="1">
    <name type="scientific">mine drainage metagenome</name>
    <dbReference type="NCBI Taxonomy" id="410659"/>
    <lineage>
        <taxon>unclassified sequences</taxon>
        <taxon>metagenomes</taxon>
        <taxon>ecological metagenomes</taxon>
    </lineage>
</organism>
<name>T0YQM9_9ZZZZ</name>
<dbReference type="AlphaFoldDB" id="T0YQM9"/>
<feature type="non-terminal residue" evidence="1">
    <location>
        <position position="30"/>
    </location>
</feature>
<comment type="caution">
    <text evidence="1">The sequence shown here is derived from an EMBL/GenBank/DDBJ whole genome shotgun (WGS) entry which is preliminary data.</text>
</comment>
<sequence length="30" mass="3562">MLDWLDEDDIVHFILETVAKLDLSAFERKV</sequence>
<proteinExistence type="predicted"/>
<protein>
    <submittedName>
        <fullName evidence="1">Uncharacterized protein</fullName>
    </submittedName>
</protein>
<dbReference type="EMBL" id="AUZX01013486">
    <property type="protein sequence ID" value="EQD35443.1"/>
    <property type="molecule type" value="Genomic_DNA"/>
</dbReference>
<evidence type="ECO:0000313" key="1">
    <source>
        <dbReference type="EMBL" id="EQD35443.1"/>
    </source>
</evidence>
<reference evidence="1" key="1">
    <citation type="submission" date="2013-08" db="EMBL/GenBank/DDBJ databases">
        <authorList>
            <person name="Mendez C."/>
            <person name="Richter M."/>
            <person name="Ferrer M."/>
            <person name="Sanchez J."/>
        </authorList>
    </citation>
    <scope>NUCLEOTIDE SEQUENCE</scope>
</reference>